<reference evidence="1 2" key="1">
    <citation type="journal article" date="2014" name="Genome Announc.">
        <title>Draft Genome Sequence of the Antitrypanosomally Active Sponge-Associated Bacterium Actinokineospora sp. Strain EG49.</title>
        <authorList>
            <person name="Harjes J."/>
            <person name="Ryu T."/>
            <person name="Abdelmohsen U.R."/>
            <person name="Moitinho-Silva L."/>
            <person name="Horn H."/>
            <person name="Ravasi T."/>
            <person name="Hentschel U."/>
        </authorList>
    </citation>
    <scope>NUCLEOTIDE SEQUENCE [LARGE SCALE GENOMIC DNA]</scope>
    <source>
        <strain evidence="1 2">EG49</strain>
    </source>
</reference>
<evidence type="ECO:0000313" key="2">
    <source>
        <dbReference type="Proteomes" id="UP000019277"/>
    </source>
</evidence>
<accession>W7IGB7</accession>
<protein>
    <submittedName>
        <fullName evidence="1">Uncharacterized protein</fullName>
    </submittedName>
</protein>
<organism evidence="1 2">
    <name type="scientific">Actinokineospora spheciospongiae</name>
    <dbReference type="NCBI Taxonomy" id="909613"/>
    <lineage>
        <taxon>Bacteria</taxon>
        <taxon>Bacillati</taxon>
        <taxon>Actinomycetota</taxon>
        <taxon>Actinomycetes</taxon>
        <taxon>Pseudonocardiales</taxon>
        <taxon>Pseudonocardiaceae</taxon>
        <taxon>Actinokineospora</taxon>
    </lineage>
</organism>
<gene>
    <name evidence="1" type="ORF">UO65_5368</name>
</gene>
<sequence>MRSLIRAAPSPVCRSQVYRVPRSLTANTRGEQHRAQGG</sequence>
<evidence type="ECO:0000313" key="1">
    <source>
        <dbReference type="EMBL" id="EWC59338.1"/>
    </source>
</evidence>
<dbReference type="AlphaFoldDB" id="W7IGB7"/>
<dbReference type="Proteomes" id="UP000019277">
    <property type="component" value="Unassembled WGS sequence"/>
</dbReference>
<dbReference type="EMBL" id="AYXG01000208">
    <property type="protein sequence ID" value="EWC59338.1"/>
    <property type="molecule type" value="Genomic_DNA"/>
</dbReference>
<proteinExistence type="predicted"/>
<name>W7IGB7_9PSEU</name>
<comment type="caution">
    <text evidence="1">The sequence shown here is derived from an EMBL/GenBank/DDBJ whole genome shotgun (WGS) entry which is preliminary data.</text>
</comment>
<keyword evidence="2" id="KW-1185">Reference proteome</keyword>